<dbReference type="AlphaFoldDB" id="A0A1I4J2P6"/>
<keyword evidence="2" id="KW-1185">Reference proteome</keyword>
<evidence type="ECO:0000313" key="1">
    <source>
        <dbReference type="EMBL" id="SFL60892.1"/>
    </source>
</evidence>
<dbReference type="EMBL" id="FOSG01000022">
    <property type="protein sequence ID" value="SFL60892.1"/>
    <property type="molecule type" value="Genomic_DNA"/>
</dbReference>
<proteinExistence type="predicted"/>
<accession>A0A1I4J2P6</accession>
<dbReference type="Proteomes" id="UP000198928">
    <property type="component" value="Unassembled WGS sequence"/>
</dbReference>
<gene>
    <name evidence="1" type="ORF">SAMN05192584_12290</name>
</gene>
<evidence type="ECO:0000313" key="2">
    <source>
        <dbReference type="Proteomes" id="UP000198928"/>
    </source>
</evidence>
<reference evidence="2" key="1">
    <citation type="submission" date="2016-10" db="EMBL/GenBank/DDBJ databases">
        <authorList>
            <person name="Varghese N."/>
            <person name="Submissions S."/>
        </authorList>
    </citation>
    <scope>NUCLEOTIDE SEQUENCE [LARGE SCALE GENOMIC DNA]</scope>
    <source>
        <strain evidence="2">PL19</strain>
    </source>
</reference>
<organism evidence="1 2">
    <name type="scientific">Streptomyces pini</name>
    <dbReference type="NCBI Taxonomy" id="1520580"/>
    <lineage>
        <taxon>Bacteria</taxon>
        <taxon>Bacillati</taxon>
        <taxon>Actinomycetota</taxon>
        <taxon>Actinomycetes</taxon>
        <taxon>Kitasatosporales</taxon>
        <taxon>Streptomycetaceae</taxon>
        <taxon>Streptomyces</taxon>
    </lineage>
</organism>
<name>A0A1I4J2P6_9ACTN</name>
<protein>
    <submittedName>
        <fullName evidence="1">Uncharacterized protein</fullName>
    </submittedName>
</protein>
<sequence length="227" mass="25279">MSSVTVLEKAQELQNTARSISESQKERDDQERVLRRIDEVRTALQAAIVQQRTAVLLRERTGQALDMSGFDTARAKLESKSRGGLPGDQAFVGARRALEAFTSELSASLRQLWKTWAVARIQEVSPARFVALGPDERLEATELYESMKTKANRPKVDSATILTFCSDRDTLSALLQDAPADAPQGLLELINRLDAGGVTLRELTDADIALLREYDQDNWYTITRKAN</sequence>